<keyword evidence="8" id="KW-1185">Reference proteome</keyword>
<comment type="similarity">
    <text evidence="1">Belongs to the SCO1/2 family.</text>
</comment>
<reference evidence="7 8" key="1">
    <citation type="submission" date="2016-01" db="EMBL/GenBank/DDBJ databases">
        <title>Genome sequencing of Roseivirga spongicola UST030701-084.</title>
        <authorList>
            <person name="Selvaratnam C."/>
            <person name="Thevarajoo S."/>
            <person name="Goh K.M."/>
            <person name="Ee R."/>
            <person name="Chan K.-G."/>
            <person name="Chong C.S."/>
        </authorList>
    </citation>
    <scope>NUCLEOTIDE SEQUENCE [LARGE SCALE GENOMIC DNA]</scope>
    <source>
        <strain evidence="7 8">UST030701-084</strain>
    </source>
</reference>
<dbReference type="CDD" id="cd02968">
    <property type="entry name" value="SCO"/>
    <property type="match status" value="1"/>
</dbReference>
<accession>A0A150XG50</accession>
<dbReference type="Gene3D" id="3.40.30.10">
    <property type="entry name" value="Glutaredoxin"/>
    <property type="match status" value="1"/>
</dbReference>
<feature type="binding site" evidence="3">
    <location>
        <position position="85"/>
    </location>
    <ligand>
        <name>Cu cation</name>
        <dbReference type="ChEBI" id="CHEBI:23378"/>
    </ligand>
</feature>
<dbReference type="PANTHER" id="PTHR12151">
    <property type="entry name" value="ELECTRON TRANSPORT PROTIN SCO1/SENC FAMILY MEMBER"/>
    <property type="match status" value="1"/>
</dbReference>
<keyword evidence="4" id="KW-1015">Disulfide bond</keyword>
<dbReference type="InterPro" id="IPR003782">
    <property type="entry name" value="SCO1/SenC"/>
</dbReference>
<organism evidence="7 8">
    <name type="scientific">Roseivirga spongicola</name>
    <dbReference type="NCBI Taxonomy" id="333140"/>
    <lineage>
        <taxon>Bacteria</taxon>
        <taxon>Pseudomonadati</taxon>
        <taxon>Bacteroidota</taxon>
        <taxon>Cytophagia</taxon>
        <taxon>Cytophagales</taxon>
        <taxon>Roseivirgaceae</taxon>
        <taxon>Roseivirga</taxon>
    </lineage>
</organism>
<dbReference type="InterPro" id="IPR013766">
    <property type="entry name" value="Thioredoxin_domain"/>
</dbReference>
<feature type="binding site" evidence="3">
    <location>
        <position position="176"/>
    </location>
    <ligand>
        <name>Cu cation</name>
        <dbReference type="ChEBI" id="CHEBI:23378"/>
    </ligand>
</feature>
<proteinExistence type="inferred from homology"/>
<dbReference type="PANTHER" id="PTHR12151:SF25">
    <property type="entry name" value="LINALOOL DEHYDRATASE_ISOMERASE DOMAIN-CONTAINING PROTEIN"/>
    <property type="match status" value="1"/>
</dbReference>
<dbReference type="GO" id="GO:0046872">
    <property type="term" value="F:metal ion binding"/>
    <property type="evidence" value="ECO:0007669"/>
    <property type="project" value="UniProtKB-KW"/>
</dbReference>
<gene>
    <name evidence="7" type="ORF">AWW68_02405</name>
</gene>
<feature type="binding site" evidence="3">
    <location>
        <position position="89"/>
    </location>
    <ligand>
        <name>Cu cation</name>
        <dbReference type="ChEBI" id="CHEBI:23378"/>
    </ligand>
</feature>
<evidence type="ECO:0000313" key="8">
    <source>
        <dbReference type="Proteomes" id="UP000075606"/>
    </source>
</evidence>
<evidence type="ECO:0000313" key="7">
    <source>
        <dbReference type="EMBL" id="KYG77644.1"/>
    </source>
</evidence>
<dbReference type="PROSITE" id="PS51352">
    <property type="entry name" value="THIOREDOXIN_2"/>
    <property type="match status" value="1"/>
</dbReference>
<dbReference type="EMBL" id="LRPC01000001">
    <property type="protein sequence ID" value="KYG77644.1"/>
    <property type="molecule type" value="Genomic_DNA"/>
</dbReference>
<feature type="chain" id="PRO_5007574718" evidence="5">
    <location>
        <begin position="17"/>
        <end position="217"/>
    </location>
</feature>
<keyword evidence="5" id="KW-0732">Signal</keyword>
<comment type="caution">
    <text evidence="7">The sequence shown here is derived from an EMBL/GenBank/DDBJ whole genome shotgun (WGS) entry which is preliminary data.</text>
</comment>
<dbReference type="InterPro" id="IPR036249">
    <property type="entry name" value="Thioredoxin-like_sf"/>
</dbReference>
<evidence type="ECO:0000256" key="3">
    <source>
        <dbReference type="PIRSR" id="PIRSR603782-1"/>
    </source>
</evidence>
<dbReference type="RefSeq" id="WP_068216207.1">
    <property type="nucleotide sequence ID" value="NZ_LRPC01000001.1"/>
</dbReference>
<feature type="disulfide bond" description="Redox-active" evidence="4">
    <location>
        <begin position="85"/>
        <end position="89"/>
    </location>
</feature>
<dbReference type="AlphaFoldDB" id="A0A150XG50"/>
<evidence type="ECO:0000256" key="4">
    <source>
        <dbReference type="PIRSR" id="PIRSR603782-2"/>
    </source>
</evidence>
<evidence type="ECO:0000259" key="6">
    <source>
        <dbReference type="PROSITE" id="PS51352"/>
    </source>
</evidence>
<dbReference type="STRING" id="333140.AWW68_02405"/>
<dbReference type="Proteomes" id="UP000075606">
    <property type="component" value="Unassembled WGS sequence"/>
</dbReference>
<feature type="domain" description="Thioredoxin" evidence="6">
    <location>
        <begin position="47"/>
        <end position="213"/>
    </location>
</feature>
<evidence type="ECO:0000256" key="1">
    <source>
        <dbReference type="ARBA" id="ARBA00010996"/>
    </source>
</evidence>
<dbReference type="Pfam" id="PF02630">
    <property type="entry name" value="SCO1-SenC"/>
    <property type="match status" value="1"/>
</dbReference>
<dbReference type="SUPFAM" id="SSF52833">
    <property type="entry name" value="Thioredoxin-like"/>
    <property type="match status" value="1"/>
</dbReference>
<evidence type="ECO:0000256" key="2">
    <source>
        <dbReference type="ARBA" id="ARBA00023008"/>
    </source>
</evidence>
<feature type="signal peptide" evidence="5">
    <location>
        <begin position="1"/>
        <end position="16"/>
    </location>
</feature>
<evidence type="ECO:0000256" key="5">
    <source>
        <dbReference type="SAM" id="SignalP"/>
    </source>
</evidence>
<keyword evidence="3" id="KW-0479">Metal-binding</keyword>
<sequence>MKKITLQVISALVVFAAVLNGCGKGSSGQQLPILGRTDYKEVGGKVDTIYHTIPSFQFVDQDSALVTEATVDNKIYVADFFFGTCPTICPVMKQQMLRVYEEFKDNPNFAILSHTIDPDHDTVAYLKDFSERLGVPDNKTWHFLTGNKDEIYEIGSGSGYLVPVGEDKDAPGGYIHSGAFILVDGQRRIRGMYDGTDPKQVTALMSDIPKLLKAYDE</sequence>
<dbReference type="OrthoDB" id="9811998at2"/>
<name>A0A150XG50_9BACT</name>
<keyword evidence="2 3" id="KW-0186">Copper</keyword>
<protein>
    <submittedName>
        <fullName evidence="7">Electron transporter SenC</fullName>
    </submittedName>
</protein>